<dbReference type="InterPro" id="IPR050219">
    <property type="entry name" value="DnaG_primase"/>
</dbReference>
<evidence type="ECO:0000256" key="6">
    <source>
        <dbReference type="ARBA" id="ARBA00022723"/>
    </source>
</evidence>
<keyword evidence="6" id="KW-0479">Metal-binding</keyword>
<keyword evidence="4" id="KW-0548">Nucleotidyltransferase</keyword>
<dbReference type="InterPro" id="IPR036977">
    <property type="entry name" value="DNA_primase_Znf_CHC2"/>
</dbReference>
<gene>
    <name evidence="11" type="ORF">UFOVP27_71</name>
</gene>
<dbReference type="SUPFAM" id="SSF56731">
    <property type="entry name" value="DNA primase core"/>
    <property type="match status" value="1"/>
</dbReference>
<dbReference type="EMBL" id="LR796157">
    <property type="protein sequence ID" value="CAB4122142.1"/>
    <property type="molecule type" value="Genomic_DNA"/>
</dbReference>
<dbReference type="InterPro" id="IPR034151">
    <property type="entry name" value="TOPRIM_DnaG_bac"/>
</dbReference>
<dbReference type="GO" id="GO:0006269">
    <property type="term" value="P:DNA replication, synthesis of primer"/>
    <property type="evidence" value="ECO:0007669"/>
    <property type="project" value="UniProtKB-KW"/>
</dbReference>
<evidence type="ECO:0000256" key="8">
    <source>
        <dbReference type="ARBA" id="ARBA00022833"/>
    </source>
</evidence>
<sequence>MYAEGSVEGALLSLGIETSQRGDELLGLCPMHLERTGREDNNPSWSINAETGVHHCFSCGYKGTLLTLVGEIKEFTTQWGRVDFDAAKDWLRNNIEVNFEYLAKQLEDARNTYITIAPPVEMSEARLAIFDGVAPEWALSARGLEEDACALYGVKWNSARNSWITPIRNPKTHALMGWQEKSQTERFFRNRPTGVAKSRTMFGLNAYKGGTMIVVESPLDAVKLQSLGISGGVSTFGAAVSDQQLRLMRSSDKLIIAMDNDAAGKKSALDLLVRVRKEGMECWFVNYKDVEFKDIGDMSEDLVHYCIETSKHCVFGEAAING</sequence>
<dbReference type="InterPro" id="IPR002694">
    <property type="entry name" value="Znf_CHC2"/>
</dbReference>
<evidence type="ECO:0000256" key="4">
    <source>
        <dbReference type="ARBA" id="ARBA00022695"/>
    </source>
</evidence>
<dbReference type="GO" id="GO:0008270">
    <property type="term" value="F:zinc ion binding"/>
    <property type="evidence" value="ECO:0007669"/>
    <property type="project" value="UniProtKB-KW"/>
</dbReference>
<keyword evidence="8" id="KW-0862">Zinc</keyword>
<protein>
    <submittedName>
        <fullName evidence="11">Bacterial DnaG primase, TOPRIM domain</fullName>
    </submittedName>
</protein>
<evidence type="ECO:0000256" key="1">
    <source>
        <dbReference type="ARBA" id="ARBA00022478"/>
    </source>
</evidence>
<dbReference type="PANTHER" id="PTHR30313">
    <property type="entry name" value="DNA PRIMASE"/>
    <property type="match status" value="1"/>
</dbReference>
<dbReference type="PROSITE" id="PS50880">
    <property type="entry name" value="TOPRIM"/>
    <property type="match status" value="1"/>
</dbReference>
<dbReference type="PANTHER" id="PTHR30313:SF2">
    <property type="entry name" value="DNA PRIMASE"/>
    <property type="match status" value="1"/>
</dbReference>
<keyword evidence="9" id="KW-0804">Transcription</keyword>
<organism evidence="11">
    <name type="scientific">uncultured Caudovirales phage</name>
    <dbReference type="NCBI Taxonomy" id="2100421"/>
    <lineage>
        <taxon>Viruses</taxon>
        <taxon>Duplodnaviria</taxon>
        <taxon>Heunggongvirae</taxon>
        <taxon>Uroviricota</taxon>
        <taxon>Caudoviricetes</taxon>
        <taxon>Peduoviridae</taxon>
        <taxon>Maltschvirus</taxon>
        <taxon>Maltschvirus maltsch</taxon>
    </lineage>
</organism>
<dbReference type="CDD" id="cd03364">
    <property type="entry name" value="TOPRIM_DnaG_primases"/>
    <property type="match status" value="1"/>
</dbReference>
<evidence type="ECO:0000256" key="3">
    <source>
        <dbReference type="ARBA" id="ARBA00022679"/>
    </source>
</evidence>
<evidence type="ECO:0000256" key="2">
    <source>
        <dbReference type="ARBA" id="ARBA00022515"/>
    </source>
</evidence>
<accession>A0A6J5KLX9</accession>
<dbReference type="Gene3D" id="3.40.1360.10">
    <property type="match status" value="1"/>
</dbReference>
<keyword evidence="1" id="KW-0240">DNA-directed RNA polymerase</keyword>
<dbReference type="Pfam" id="PF13155">
    <property type="entry name" value="Toprim_2"/>
    <property type="match status" value="1"/>
</dbReference>
<dbReference type="Pfam" id="PF01807">
    <property type="entry name" value="Zn_ribbon_DnaG"/>
    <property type="match status" value="1"/>
</dbReference>
<dbReference type="GO" id="GO:0003899">
    <property type="term" value="F:DNA-directed RNA polymerase activity"/>
    <property type="evidence" value="ECO:0007669"/>
    <property type="project" value="InterPro"/>
</dbReference>
<proteinExistence type="predicted"/>
<keyword evidence="2" id="KW-0639">Primosome</keyword>
<dbReference type="SMART" id="SM00400">
    <property type="entry name" value="ZnF_CHCC"/>
    <property type="match status" value="1"/>
</dbReference>
<dbReference type="InterPro" id="IPR006171">
    <property type="entry name" value="TOPRIM_dom"/>
</dbReference>
<dbReference type="SUPFAM" id="SSF57783">
    <property type="entry name" value="Zinc beta-ribbon"/>
    <property type="match status" value="1"/>
</dbReference>
<dbReference type="SMART" id="SM00493">
    <property type="entry name" value="TOPRIM"/>
    <property type="match status" value="1"/>
</dbReference>
<dbReference type="GO" id="GO:0003677">
    <property type="term" value="F:DNA binding"/>
    <property type="evidence" value="ECO:0007669"/>
    <property type="project" value="InterPro"/>
</dbReference>
<evidence type="ECO:0000256" key="9">
    <source>
        <dbReference type="ARBA" id="ARBA00023163"/>
    </source>
</evidence>
<dbReference type="GO" id="GO:0000428">
    <property type="term" value="C:DNA-directed RNA polymerase complex"/>
    <property type="evidence" value="ECO:0007669"/>
    <property type="project" value="UniProtKB-KW"/>
</dbReference>
<evidence type="ECO:0000259" key="10">
    <source>
        <dbReference type="PROSITE" id="PS50880"/>
    </source>
</evidence>
<name>A0A6J5KLX9_9CAUD</name>
<reference evidence="11" key="1">
    <citation type="submission" date="2020-04" db="EMBL/GenBank/DDBJ databases">
        <authorList>
            <person name="Chiriac C."/>
            <person name="Salcher M."/>
            <person name="Ghai R."/>
            <person name="Kavagutti S V."/>
        </authorList>
    </citation>
    <scope>NUCLEOTIDE SEQUENCE</scope>
</reference>
<evidence type="ECO:0000256" key="5">
    <source>
        <dbReference type="ARBA" id="ARBA00022705"/>
    </source>
</evidence>
<keyword evidence="3" id="KW-0808">Transferase</keyword>
<evidence type="ECO:0000313" key="11">
    <source>
        <dbReference type="EMBL" id="CAB4122142.1"/>
    </source>
</evidence>
<feature type="domain" description="Toprim" evidence="10">
    <location>
        <begin position="210"/>
        <end position="295"/>
    </location>
</feature>
<keyword evidence="5" id="KW-0235">DNA replication</keyword>
<keyword evidence="7" id="KW-0863">Zinc-finger</keyword>
<evidence type="ECO:0000256" key="7">
    <source>
        <dbReference type="ARBA" id="ARBA00022771"/>
    </source>
</evidence>
<dbReference type="Gene3D" id="3.90.580.10">
    <property type="entry name" value="Zinc finger, CHC2-type domain"/>
    <property type="match status" value="1"/>
</dbReference>